<dbReference type="InterPro" id="IPR043708">
    <property type="entry name" value="DUF5648"/>
</dbReference>
<dbReference type="GO" id="GO:0006508">
    <property type="term" value="P:proteolysis"/>
    <property type="evidence" value="ECO:0007669"/>
    <property type="project" value="UniProtKB-KW"/>
</dbReference>
<keyword evidence="3 7" id="KW-0645">Protease</keyword>
<evidence type="ECO:0000256" key="8">
    <source>
        <dbReference type="SAM" id="MobiDB-lite"/>
    </source>
</evidence>
<evidence type="ECO:0000313" key="12">
    <source>
        <dbReference type="Proteomes" id="UP000594262"/>
    </source>
</evidence>
<evidence type="ECO:0000256" key="7">
    <source>
        <dbReference type="RuleBase" id="RU363034"/>
    </source>
</evidence>
<dbReference type="CDD" id="cd00190">
    <property type="entry name" value="Tryp_SPc"/>
    <property type="match status" value="3"/>
</dbReference>
<organism evidence="11 12">
    <name type="scientific">Clytia hemisphaerica</name>
    <dbReference type="NCBI Taxonomy" id="252671"/>
    <lineage>
        <taxon>Eukaryota</taxon>
        <taxon>Metazoa</taxon>
        <taxon>Cnidaria</taxon>
        <taxon>Hydrozoa</taxon>
        <taxon>Hydroidolina</taxon>
        <taxon>Leptothecata</taxon>
        <taxon>Obeliida</taxon>
        <taxon>Clytiidae</taxon>
        <taxon>Clytia</taxon>
    </lineage>
</organism>
<dbReference type="InterPro" id="IPR009003">
    <property type="entry name" value="Peptidase_S1_PA"/>
</dbReference>
<feature type="chain" id="PRO_5029795043" description="Peptidase S1 domain-containing protein" evidence="9">
    <location>
        <begin position="22"/>
        <end position="1097"/>
    </location>
</feature>
<keyword evidence="12" id="KW-1185">Reference proteome</keyword>
<keyword evidence="9" id="KW-0732">Signal</keyword>
<dbReference type="GeneID" id="136805862"/>
<evidence type="ECO:0000256" key="3">
    <source>
        <dbReference type="ARBA" id="ARBA00022670"/>
    </source>
</evidence>
<evidence type="ECO:0000256" key="4">
    <source>
        <dbReference type="ARBA" id="ARBA00022801"/>
    </source>
</evidence>
<dbReference type="PROSITE" id="PS00134">
    <property type="entry name" value="TRYPSIN_HIS"/>
    <property type="match status" value="3"/>
</dbReference>
<keyword evidence="6" id="KW-1015">Disulfide bond</keyword>
<keyword evidence="2" id="KW-0964">Secreted</keyword>
<sequence length="1097" mass="117963">MRLYLAIAPLVITTLVQLVSSQDVFNDFSVCGKTKDSRFLDQISRIVGGVNAAPGDLPWQAAMRSRNSGKPFCGATLISKKWAISAAHCQIRAGQQIVLGAHNFRLGSEGSRQIRTVRRAINHQGYNDRTMTNDIALVELSQEVEFNEFVKPACVLDSSKQLAAETPVVISGWGTTASGGSQPNILQEAEVKVVSNQVCNSRYGNGIDQTMLCAAARGKDSCQGDSGGPLVVDLKDSNGGDRFFLAGVVSFGIGCANPNYPGVYSNVASLRNWIQTNLASAGVQPATTNPGPNPGTVAPLATTVVPPTTGSDAFNDFSVCGKTKNTRFLDSISRIVGGVNAAPGDLPWQAAMRRTDSGKPFCGATLISKKWAISAAHCQIRAGQQIVLGAHNFRLGAEASRQIRTVRRAINHQGYNDRTMTNDIALVELSQEVEFDEFVKPACVLDSSKQLAAETPVVISGWGTTRSGGSQPNILQEAEVKVVSRQDCNSRYGNGIDQTMLCAAARGKDSCQGDSGGPLVVDLKDSNGGDRFYLAGVVSFGIGCANPNYPGVYSNVASLRNWIQTNLASAGVNPSPVGPGTVGPGPSPGPITTARPTEGPAPGPGADVFNDLKVCGKSKSTKFLDMIQRIVGGVDANEGDLPWQAAMRSRNSGKPFCGATLISKKWAVSAAHCQIRAGQQIVLGAHNFRQATEASRQIRTVRRAINHQGYNDRTMTNDIALVELSQEVEFDEFVKPACVLDSSKQLAAETPVVISGWGTTASGGSQPNILQEAEVKVVSRQVCNSRYGNGIDRTMLCAAARGKDSCQGDSGGPLVVDLKDSNGGDQFYLAGVVSFGIGCANPSYPGVYSNVASLRNWIQTNLASAGVYPATNNPEPSTTTTTTTTTTTKSTTTTKKPVVTTTKKPVVTTTKKPVVTTTEVVTTEPPESTTTPEEPEVAVEEVQLIRYWSRKFRDHFYTTNFRDLGFMRKSYRFEGVQCKLAKNQVADSVPLYQYNKPDKDHMYTIDPKEIGVTTPGAEGKNGYKFQKIVGYCYPEPKDGTIPLYRYYKAKIVNHFYTTDGKEMKTTTPGEFGQWNYLMQGITCYVYPGSYPLREYKS</sequence>
<dbReference type="InterPro" id="IPR043504">
    <property type="entry name" value="Peptidase_S1_PA_chymotrypsin"/>
</dbReference>
<keyword evidence="5 7" id="KW-0720">Serine protease</keyword>
<dbReference type="PANTHER" id="PTHR24252">
    <property type="entry name" value="ACROSIN-RELATED"/>
    <property type="match status" value="1"/>
</dbReference>
<dbReference type="OrthoDB" id="5963630at2759"/>
<dbReference type="Gene3D" id="2.40.10.10">
    <property type="entry name" value="Trypsin-like serine proteases"/>
    <property type="match status" value="3"/>
</dbReference>
<accession>A0A7M5V6G8</accession>
<dbReference type="PROSITE" id="PS50240">
    <property type="entry name" value="TRYPSIN_DOM"/>
    <property type="match status" value="3"/>
</dbReference>
<name>A0A7M5V6G8_9CNID</name>
<dbReference type="AlphaFoldDB" id="A0A7M5V6G8"/>
<dbReference type="PRINTS" id="PR00722">
    <property type="entry name" value="CHYMOTRYPSIN"/>
</dbReference>
<dbReference type="PANTHER" id="PTHR24252:SF7">
    <property type="entry name" value="HYALIN"/>
    <property type="match status" value="1"/>
</dbReference>
<evidence type="ECO:0000256" key="6">
    <source>
        <dbReference type="ARBA" id="ARBA00023157"/>
    </source>
</evidence>
<dbReference type="Pfam" id="PF00089">
    <property type="entry name" value="Trypsin"/>
    <property type="match status" value="3"/>
</dbReference>
<dbReference type="GO" id="GO:0004252">
    <property type="term" value="F:serine-type endopeptidase activity"/>
    <property type="evidence" value="ECO:0007669"/>
    <property type="project" value="InterPro"/>
</dbReference>
<feature type="domain" description="Peptidase S1" evidence="10">
    <location>
        <begin position="630"/>
        <end position="863"/>
    </location>
</feature>
<dbReference type="FunFam" id="2.40.10.10:FF:000015">
    <property type="entry name" value="Atrial natriuretic peptide-converting enzyme"/>
    <property type="match status" value="3"/>
</dbReference>
<dbReference type="EnsemblMetazoa" id="CLYHEMT004444.2">
    <property type="protein sequence ID" value="CLYHEMP004444.2"/>
    <property type="gene ID" value="CLYHEMG004444"/>
</dbReference>
<evidence type="ECO:0000256" key="1">
    <source>
        <dbReference type="ARBA" id="ARBA00004613"/>
    </source>
</evidence>
<dbReference type="SMART" id="SM00020">
    <property type="entry name" value="Tryp_SPc"/>
    <property type="match status" value="3"/>
</dbReference>
<feature type="domain" description="Peptidase S1" evidence="10">
    <location>
        <begin position="335"/>
        <end position="568"/>
    </location>
</feature>
<feature type="region of interest" description="Disordered" evidence="8">
    <location>
        <begin position="868"/>
        <end position="889"/>
    </location>
</feature>
<feature type="region of interest" description="Disordered" evidence="8">
    <location>
        <begin position="574"/>
        <end position="605"/>
    </location>
</feature>
<evidence type="ECO:0000256" key="2">
    <source>
        <dbReference type="ARBA" id="ARBA00022525"/>
    </source>
</evidence>
<protein>
    <recommendedName>
        <fullName evidence="10">Peptidase S1 domain-containing protein</fullName>
    </recommendedName>
</protein>
<feature type="signal peptide" evidence="9">
    <location>
        <begin position="1"/>
        <end position="21"/>
    </location>
</feature>
<reference evidence="11" key="1">
    <citation type="submission" date="2021-01" db="UniProtKB">
        <authorList>
            <consortium name="EnsemblMetazoa"/>
        </authorList>
    </citation>
    <scope>IDENTIFICATION</scope>
</reference>
<dbReference type="PROSITE" id="PS00135">
    <property type="entry name" value="TRYPSIN_SER"/>
    <property type="match status" value="3"/>
</dbReference>
<feature type="domain" description="Peptidase S1" evidence="10">
    <location>
        <begin position="46"/>
        <end position="279"/>
    </location>
</feature>
<dbReference type="SUPFAM" id="SSF50494">
    <property type="entry name" value="Trypsin-like serine proteases"/>
    <property type="match status" value="3"/>
</dbReference>
<dbReference type="InterPro" id="IPR001254">
    <property type="entry name" value="Trypsin_dom"/>
</dbReference>
<evidence type="ECO:0000259" key="10">
    <source>
        <dbReference type="PROSITE" id="PS50240"/>
    </source>
</evidence>
<dbReference type="InterPro" id="IPR001314">
    <property type="entry name" value="Peptidase_S1A"/>
</dbReference>
<feature type="compositionally biased region" description="Low complexity" evidence="8">
    <location>
        <begin position="874"/>
        <end position="889"/>
    </location>
</feature>
<keyword evidence="4 7" id="KW-0378">Hydrolase</keyword>
<dbReference type="Proteomes" id="UP000594262">
    <property type="component" value="Unplaced"/>
</dbReference>
<evidence type="ECO:0000256" key="9">
    <source>
        <dbReference type="SAM" id="SignalP"/>
    </source>
</evidence>
<dbReference type="InterPro" id="IPR018114">
    <property type="entry name" value="TRYPSIN_HIS"/>
</dbReference>
<proteinExistence type="predicted"/>
<dbReference type="RefSeq" id="XP_066918521.1">
    <property type="nucleotide sequence ID" value="XM_067062420.1"/>
</dbReference>
<dbReference type="InterPro" id="IPR033116">
    <property type="entry name" value="TRYPSIN_SER"/>
</dbReference>
<comment type="subcellular location">
    <subcellularLocation>
        <location evidence="1">Secreted</location>
    </subcellularLocation>
</comment>
<dbReference type="Pfam" id="PF18885">
    <property type="entry name" value="DUF5648"/>
    <property type="match status" value="1"/>
</dbReference>
<evidence type="ECO:0000313" key="11">
    <source>
        <dbReference type="EnsemblMetazoa" id="CLYHEMP004444.2"/>
    </source>
</evidence>
<dbReference type="GO" id="GO:0005576">
    <property type="term" value="C:extracellular region"/>
    <property type="evidence" value="ECO:0007669"/>
    <property type="project" value="UniProtKB-SubCell"/>
</dbReference>
<evidence type="ECO:0000256" key="5">
    <source>
        <dbReference type="ARBA" id="ARBA00022825"/>
    </source>
</evidence>